<evidence type="ECO:0000256" key="6">
    <source>
        <dbReference type="ARBA" id="ARBA00023136"/>
    </source>
</evidence>
<keyword evidence="5 7" id="KW-1133">Transmembrane helix</keyword>
<feature type="transmembrane region" description="Helical" evidence="7">
    <location>
        <begin position="275"/>
        <end position="293"/>
    </location>
</feature>
<feature type="transmembrane region" description="Helical" evidence="7">
    <location>
        <begin position="70"/>
        <end position="88"/>
    </location>
</feature>
<feature type="transmembrane region" description="Helical" evidence="7">
    <location>
        <begin position="299"/>
        <end position="321"/>
    </location>
</feature>
<dbReference type="Gene3D" id="1.20.1250.20">
    <property type="entry name" value="MFS general substrate transporter like domains"/>
    <property type="match status" value="1"/>
</dbReference>
<dbReference type="PROSITE" id="PS50850">
    <property type="entry name" value="MFS"/>
    <property type="match status" value="1"/>
</dbReference>
<reference evidence="9 10" key="1">
    <citation type="submission" date="2018-03" db="EMBL/GenBank/DDBJ databases">
        <title>Genomic Encyclopedia of Type Strains, Phase III (KMG-III): the genomes of soil and plant-associated and newly described type strains.</title>
        <authorList>
            <person name="Whitman W."/>
        </authorList>
    </citation>
    <scope>NUCLEOTIDE SEQUENCE [LARGE SCALE GENOMIC DNA]</scope>
    <source>
        <strain evidence="9 10">CGMCC 1.07653</strain>
    </source>
</reference>
<keyword evidence="4 7" id="KW-0812">Transmembrane</keyword>
<feature type="transmembrane region" description="Helical" evidence="7">
    <location>
        <begin position="128"/>
        <end position="149"/>
    </location>
</feature>
<dbReference type="PANTHER" id="PTHR43414:SF3">
    <property type="entry name" value="LMO2377 PROTEIN"/>
    <property type="match status" value="1"/>
</dbReference>
<dbReference type="PANTHER" id="PTHR43414">
    <property type="entry name" value="MULTIDRUG RESISTANCE PROTEIN MDTG"/>
    <property type="match status" value="1"/>
</dbReference>
<sequence>MIMWFANFFVAASATMVLPFLSLYIETFGNYSDAYVQRWSGYIFGITFLVAFFVGPLWGKVGDRFGRKSILVICGFGIALSIFLMGFVESIFGLFMLRLFMGVVTGFIPTAIALVSAQSKKETAGNTLGTLQTGTVGGGLMGPLLGGIVADTAGFQLTFVLTASVIALASLLVTFGVKEFIHYEEGEERQTYTSKEVLRHIVTHPVLLIVMVVALVIQAANFSVQPLLALYVTDLHTAENIAFLSGLAFSITGLGNLIATKKWGQVGDRIGHEKILFLLLLLAALFFIPQAFVSNLWQLIALRFLFGLAIGGLIPCTTAYIRQVCPVTMQGEVLGYNQSFRFLGNVIGPVTGGTIAGMYGIPFVFIIGGFMFAGSAFLLGGTLYRRHMKSAAAGPEREAKAHS</sequence>
<evidence type="ECO:0000313" key="10">
    <source>
        <dbReference type="Proteomes" id="UP000242310"/>
    </source>
</evidence>
<feature type="transmembrane region" description="Helical" evidence="7">
    <location>
        <begin position="94"/>
        <end position="116"/>
    </location>
</feature>
<protein>
    <submittedName>
        <fullName evidence="9">Putative MFS family arabinose efflux permease</fullName>
    </submittedName>
</protein>
<keyword evidence="10" id="KW-1185">Reference proteome</keyword>
<keyword evidence="3" id="KW-1003">Cell membrane</keyword>
<dbReference type="EMBL" id="PYAV01000008">
    <property type="protein sequence ID" value="PSL44476.1"/>
    <property type="molecule type" value="Genomic_DNA"/>
</dbReference>
<dbReference type="Proteomes" id="UP000242310">
    <property type="component" value="Unassembled WGS sequence"/>
</dbReference>
<dbReference type="GO" id="GO:0005886">
    <property type="term" value="C:plasma membrane"/>
    <property type="evidence" value="ECO:0007669"/>
    <property type="project" value="UniProtKB-SubCell"/>
</dbReference>
<organism evidence="9 10">
    <name type="scientific">Salsuginibacillus halophilus</name>
    <dbReference type="NCBI Taxonomy" id="517424"/>
    <lineage>
        <taxon>Bacteria</taxon>
        <taxon>Bacillati</taxon>
        <taxon>Bacillota</taxon>
        <taxon>Bacilli</taxon>
        <taxon>Bacillales</taxon>
        <taxon>Bacillaceae</taxon>
        <taxon>Salsuginibacillus</taxon>
    </lineage>
</organism>
<feature type="transmembrane region" description="Helical" evidence="7">
    <location>
        <begin position="197"/>
        <end position="220"/>
    </location>
</feature>
<feature type="transmembrane region" description="Helical" evidence="7">
    <location>
        <begin position="155"/>
        <end position="177"/>
    </location>
</feature>
<comment type="subcellular location">
    <subcellularLocation>
        <location evidence="1">Cell membrane</location>
        <topology evidence="1">Multi-pass membrane protein</topology>
    </subcellularLocation>
</comment>
<dbReference type="Pfam" id="PF07690">
    <property type="entry name" value="MFS_1"/>
    <property type="match status" value="1"/>
</dbReference>
<comment type="caution">
    <text evidence="9">The sequence shown here is derived from an EMBL/GenBank/DDBJ whole genome shotgun (WGS) entry which is preliminary data.</text>
</comment>
<accession>A0A2P8HE26</accession>
<dbReference type="AlphaFoldDB" id="A0A2P8HE26"/>
<gene>
    <name evidence="9" type="ORF">B0H94_10887</name>
</gene>
<feature type="domain" description="Major facilitator superfamily (MFS) profile" evidence="8">
    <location>
        <begin position="1"/>
        <end position="387"/>
    </location>
</feature>
<evidence type="ECO:0000313" key="9">
    <source>
        <dbReference type="EMBL" id="PSL44476.1"/>
    </source>
</evidence>
<feature type="transmembrane region" description="Helical" evidence="7">
    <location>
        <begin position="342"/>
        <end position="359"/>
    </location>
</feature>
<dbReference type="GO" id="GO:0022857">
    <property type="term" value="F:transmembrane transporter activity"/>
    <property type="evidence" value="ECO:0007669"/>
    <property type="project" value="InterPro"/>
</dbReference>
<keyword evidence="2" id="KW-0813">Transport</keyword>
<evidence type="ECO:0000256" key="3">
    <source>
        <dbReference type="ARBA" id="ARBA00022475"/>
    </source>
</evidence>
<evidence type="ECO:0000256" key="1">
    <source>
        <dbReference type="ARBA" id="ARBA00004651"/>
    </source>
</evidence>
<dbReference type="RefSeq" id="WP_245893946.1">
    <property type="nucleotide sequence ID" value="NZ_PYAV01000008.1"/>
</dbReference>
<dbReference type="InterPro" id="IPR036259">
    <property type="entry name" value="MFS_trans_sf"/>
</dbReference>
<feature type="transmembrane region" description="Helical" evidence="7">
    <location>
        <begin position="240"/>
        <end position="259"/>
    </location>
</feature>
<name>A0A2P8HE26_9BACI</name>
<dbReference type="InterPro" id="IPR011701">
    <property type="entry name" value="MFS"/>
</dbReference>
<proteinExistence type="predicted"/>
<keyword evidence="6 7" id="KW-0472">Membrane</keyword>
<feature type="transmembrane region" description="Helical" evidence="7">
    <location>
        <begin position="365"/>
        <end position="384"/>
    </location>
</feature>
<evidence type="ECO:0000256" key="7">
    <source>
        <dbReference type="SAM" id="Phobius"/>
    </source>
</evidence>
<evidence type="ECO:0000256" key="4">
    <source>
        <dbReference type="ARBA" id="ARBA00022692"/>
    </source>
</evidence>
<feature type="transmembrane region" description="Helical" evidence="7">
    <location>
        <begin position="39"/>
        <end position="58"/>
    </location>
</feature>
<evidence type="ECO:0000256" key="2">
    <source>
        <dbReference type="ARBA" id="ARBA00022448"/>
    </source>
</evidence>
<evidence type="ECO:0000256" key="5">
    <source>
        <dbReference type="ARBA" id="ARBA00022989"/>
    </source>
</evidence>
<dbReference type="SUPFAM" id="SSF103473">
    <property type="entry name" value="MFS general substrate transporter"/>
    <property type="match status" value="1"/>
</dbReference>
<dbReference type="InterPro" id="IPR020846">
    <property type="entry name" value="MFS_dom"/>
</dbReference>
<evidence type="ECO:0000259" key="8">
    <source>
        <dbReference type="PROSITE" id="PS50850"/>
    </source>
</evidence>